<name>A0A5N5GVZ7_9ROSA</name>
<dbReference type="PANTHER" id="PTHR28106">
    <property type="entry name" value="MITOCHONDRIAL ATPASE COMPLEX SUBUNIT ATP10"/>
    <property type="match status" value="1"/>
</dbReference>
<evidence type="ECO:0000313" key="2">
    <source>
        <dbReference type="Proteomes" id="UP000327157"/>
    </source>
</evidence>
<dbReference type="InterPro" id="IPR007849">
    <property type="entry name" value="ATP10"/>
</dbReference>
<dbReference type="GO" id="GO:0005743">
    <property type="term" value="C:mitochondrial inner membrane"/>
    <property type="evidence" value="ECO:0007669"/>
    <property type="project" value="TreeGrafter"/>
</dbReference>
<organism evidence="1 2">
    <name type="scientific">Pyrus ussuriensis x Pyrus communis</name>
    <dbReference type="NCBI Taxonomy" id="2448454"/>
    <lineage>
        <taxon>Eukaryota</taxon>
        <taxon>Viridiplantae</taxon>
        <taxon>Streptophyta</taxon>
        <taxon>Embryophyta</taxon>
        <taxon>Tracheophyta</taxon>
        <taxon>Spermatophyta</taxon>
        <taxon>Magnoliopsida</taxon>
        <taxon>eudicotyledons</taxon>
        <taxon>Gunneridae</taxon>
        <taxon>Pentapetalae</taxon>
        <taxon>rosids</taxon>
        <taxon>fabids</taxon>
        <taxon>Rosales</taxon>
        <taxon>Rosaceae</taxon>
        <taxon>Amygdaloideae</taxon>
        <taxon>Maleae</taxon>
        <taxon>Pyrus</taxon>
    </lineage>
</organism>
<dbReference type="AlphaFoldDB" id="A0A5N5GVZ7"/>
<sequence>MPSLRPTDLMLARLTTIVVKVAPASCMPAITTIYVGGDVMVKEQEKLGPSESYCECGEGWSSVVTKLKTQMLERPSLNVLMLGKKAAIKGSADELNRGYFADMSELKMHRGKIRKHYYYPVKIYSVANKIIVPATSAVKFPEFEVNYSDGKNLKLPVSSNGNGNVTEP</sequence>
<dbReference type="OrthoDB" id="17089at2759"/>
<dbReference type="GO" id="GO:0033615">
    <property type="term" value="P:mitochondrial proton-transporting ATP synthase complex assembly"/>
    <property type="evidence" value="ECO:0007669"/>
    <property type="project" value="TreeGrafter"/>
</dbReference>
<reference evidence="1 2" key="1">
    <citation type="submission" date="2019-09" db="EMBL/GenBank/DDBJ databases">
        <authorList>
            <person name="Ou C."/>
        </authorList>
    </citation>
    <scope>NUCLEOTIDE SEQUENCE [LARGE SCALE GENOMIC DNA]</scope>
    <source>
        <strain evidence="1">S2</strain>
        <tissue evidence="1">Leaf</tissue>
    </source>
</reference>
<dbReference type="EMBL" id="SMOL01000402">
    <property type="protein sequence ID" value="KAB2614944.1"/>
    <property type="molecule type" value="Genomic_DNA"/>
</dbReference>
<accession>A0A5N5GVZ7</accession>
<reference evidence="2" key="2">
    <citation type="submission" date="2019-10" db="EMBL/GenBank/DDBJ databases">
        <title>A de novo genome assembly of a pear dwarfing rootstock.</title>
        <authorList>
            <person name="Wang F."/>
            <person name="Wang J."/>
            <person name="Li S."/>
            <person name="Zhang Y."/>
            <person name="Fang M."/>
            <person name="Ma L."/>
            <person name="Zhao Y."/>
            <person name="Jiang S."/>
        </authorList>
    </citation>
    <scope>NUCLEOTIDE SEQUENCE [LARGE SCALE GENOMIC DNA]</scope>
</reference>
<dbReference type="PANTHER" id="PTHR28106:SF1">
    <property type="entry name" value="MITOCHONDRIAL ATPASE COMPLEX SUBUNIT ATP10"/>
    <property type="match status" value="1"/>
</dbReference>
<reference evidence="1 2" key="3">
    <citation type="submission" date="2019-11" db="EMBL/GenBank/DDBJ databases">
        <title>A de novo genome assembly of a pear dwarfing rootstock.</title>
        <authorList>
            <person name="Wang F."/>
            <person name="Wang J."/>
            <person name="Li S."/>
            <person name="Zhang Y."/>
            <person name="Fang M."/>
            <person name="Ma L."/>
            <person name="Zhao Y."/>
            <person name="Jiang S."/>
        </authorList>
    </citation>
    <scope>NUCLEOTIDE SEQUENCE [LARGE SCALE GENOMIC DNA]</scope>
    <source>
        <strain evidence="1">S2</strain>
        <tissue evidence="1">Leaf</tissue>
    </source>
</reference>
<gene>
    <name evidence="1" type="ORF">D8674_021532</name>
</gene>
<keyword evidence="2" id="KW-1185">Reference proteome</keyword>
<protein>
    <submittedName>
        <fullName evidence="1">Mitochondrial ATPase complex subunit ATP10</fullName>
    </submittedName>
</protein>
<dbReference type="Proteomes" id="UP000327157">
    <property type="component" value="Chromosome 3"/>
</dbReference>
<proteinExistence type="predicted"/>
<comment type="caution">
    <text evidence="1">The sequence shown here is derived from an EMBL/GenBank/DDBJ whole genome shotgun (WGS) entry which is preliminary data.</text>
</comment>
<evidence type="ECO:0000313" key="1">
    <source>
        <dbReference type="EMBL" id="KAB2614944.1"/>
    </source>
</evidence>